<dbReference type="AlphaFoldDB" id="A0A7Z0VJ91"/>
<dbReference type="PRINTS" id="PR00039">
    <property type="entry name" value="HTHLYSR"/>
</dbReference>
<protein>
    <submittedName>
        <fullName evidence="6">HTH-type transcriptional activator CmpR</fullName>
    </submittedName>
</protein>
<dbReference type="GO" id="GO:0003700">
    <property type="term" value="F:DNA-binding transcription factor activity"/>
    <property type="evidence" value="ECO:0007669"/>
    <property type="project" value="InterPro"/>
</dbReference>
<evidence type="ECO:0000256" key="1">
    <source>
        <dbReference type="ARBA" id="ARBA00009437"/>
    </source>
</evidence>
<dbReference type="OrthoDB" id="9803735at2"/>
<dbReference type="Pfam" id="PF00126">
    <property type="entry name" value="HTH_1"/>
    <property type="match status" value="1"/>
</dbReference>
<dbReference type="InterPro" id="IPR036390">
    <property type="entry name" value="WH_DNA-bd_sf"/>
</dbReference>
<reference evidence="6 7" key="1">
    <citation type="submission" date="2016-06" db="EMBL/GenBank/DDBJ databases">
        <title>Genome sequence of endosymbiont of Candidatus Endolucinida thiodiazotropha.</title>
        <authorList>
            <person name="Poehlein A."/>
            <person name="Koenig S."/>
            <person name="Heiden S.E."/>
            <person name="Thuermer A."/>
            <person name="Voget S."/>
            <person name="Daniel R."/>
            <person name="Markert S."/>
            <person name="Gros O."/>
            <person name="Schweder T."/>
        </authorList>
    </citation>
    <scope>NUCLEOTIDE SEQUENCE [LARGE SCALE GENOMIC DNA]</scope>
    <source>
        <strain evidence="6 7">COS</strain>
    </source>
</reference>
<organism evidence="6 7">
    <name type="scientific">Candidatus Thiodiazotropha endolucinida</name>
    <dbReference type="NCBI Taxonomy" id="1655433"/>
    <lineage>
        <taxon>Bacteria</taxon>
        <taxon>Pseudomonadati</taxon>
        <taxon>Pseudomonadota</taxon>
        <taxon>Gammaproteobacteria</taxon>
        <taxon>Chromatiales</taxon>
        <taxon>Sedimenticolaceae</taxon>
        <taxon>Candidatus Thiodiazotropha</taxon>
    </lineage>
</organism>
<comment type="similarity">
    <text evidence="1">Belongs to the LysR transcriptional regulatory family.</text>
</comment>
<keyword evidence="7" id="KW-1185">Reference proteome</keyword>
<dbReference type="Pfam" id="PF03466">
    <property type="entry name" value="LysR_substrate"/>
    <property type="match status" value="1"/>
</dbReference>
<accession>A0A7Z0VJ91</accession>
<keyword evidence="3" id="KW-0238">DNA-binding</keyword>
<dbReference type="InterPro" id="IPR000847">
    <property type="entry name" value="LysR_HTH_N"/>
</dbReference>
<keyword evidence="2" id="KW-0805">Transcription regulation</keyword>
<dbReference type="Gene3D" id="1.10.10.10">
    <property type="entry name" value="Winged helix-like DNA-binding domain superfamily/Winged helix DNA-binding domain"/>
    <property type="match status" value="1"/>
</dbReference>
<dbReference type="PROSITE" id="PS50931">
    <property type="entry name" value="HTH_LYSR"/>
    <property type="match status" value="1"/>
</dbReference>
<dbReference type="RefSeq" id="WP_069126810.1">
    <property type="nucleotide sequence ID" value="NZ_MARB01000019.1"/>
</dbReference>
<sequence length="291" mass="32626">MELNTLRAFVQVAHDGSFSLAAEHLFLTQPAISKRIATLESELDTRLFDRMGRQIFLTEAGRHLLPRAEHIIDQLSDMRRELANLTGRVAGSLAMATSHHIGLHRLPAVLRSYSDTNPQVDLDIRFMESEKACQSVEQGELELAVVTLPLNPVDALQSRTIWHDPMAVVVGLDHPLAKQRAVNLRELLDYPAVLPSRGTYTRSLIEQRIGQHHLHVNCTLSTDYLETLKMMATIGLGWSLLPEILVDDHLVQLQVPKLKLSRSLGIVTHHKRTLSNAARAMRELLLFSGSK</sequence>
<evidence type="ECO:0000313" key="6">
    <source>
        <dbReference type="EMBL" id="ODJ86658.1"/>
    </source>
</evidence>
<keyword evidence="4" id="KW-0804">Transcription</keyword>
<dbReference type="PANTHER" id="PTHR30126">
    <property type="entry name" value="HTH-TYPE TRANSCRIPTIONAL REGULATOR"/>
    <property type="match status" value="1"/>
</dbReference>
<dbReference type="FunFam" id="1.10.10.10:FF:000001">
    <property type="entry name" value="LysR family transcriptional regulator"/>
    <property type="match status" value="1"/>
</dbReference>
<dbReference type="Gene3D" id="3.40.190.290">
    <property type="match status" value="1"/>
</dbReference>
<name>A0A7Z0VJ91_9GAMM</name>
<dbReference type="Proteomes" id="UP000094769">
    <property type="component" value="Unassembled WGS sequence"/>
</dbReference>
<evidence type="ECO:0000256" key="4">
    <source>
        <dbReference type="ARBA" id="ARBA00023163"/>
    </source>
</evidence>
<evidence type="ECO:0000256" key="2">
    <source>
        <dbReference type="ARBA" id="ARBA00023015"/>
    </source>
</evidence>
<comment type="caution">
    <text evidence="6">The sequence shown here is derived from an EMBL/GenBank/DDBJ whole genome shotgun (WGS) entry which is preliminary data.</text>
</comment>
<dbReference type="SUPFAM" id="SSF53850">
    <property type="entry name" value="Periplasmic binding protein-like II"/>
    <property type="match status" value="1"/>
</dbReference>
<dbReference type="EMBL" id="MARB01000019">
    <property type="protein sequence ID" value="ODJ86658.1"/>
    <property type="molecule type" value="Genomic_DNA"/>
</dbReference>
<dbReference type="InterPro" id="IPR005119">
    <property type="entry name" value="LysR_subst-bd"/>
</dbReference>
<proteinExistence type="inferred from homology"/>
<dbReference type="InterPro" id="IPR036388">
    <property type="entry name" value="WH-like_DNA-bd_sf"/>
</dbReference>
<feature type="domain" description="HTH lysR-type" evidence="5">
    <location>
        <begin position="1"/>
        <end position="58"/>
    </location>
</feature>
<evidence type="ECO:0000256" key="3">
    <source>
        <dbReference type="ARBA" id="ARBA00023125"/>
    </source>
</evidence>
<evidence type="ECO:0000313" key="7">
    <source>
        <dbReference type="Proteomes" id="UP000094769"/>
    </source>
</evidence>
<dbReference type="PANTHER" id="PTHR30126:SF81">
    <property type="entry name" value="HTH-TYPE TRANSCRIPTIONAL REGULATOR ILVY"/>
    <property type="match status" value="1"/>
</dbReference>
<dbReference type="CDD" id="cd05466">
    <property type="entry name" value="PBP2_LTTR_substrate"/>
    <property type="match status" value="1"/>
</dbReference>
<dbReference type="GO" id="GO:0000976">
    <property type="term" value="F:transcription cis-regulatory region binding"/>
    <property type="evidence" value="ECO:0007669"/>
    <property type="project" value="TreeGrafter"/>
</dbReference>
<evidence type="ECO:0000259" key="5">
    <source>
        <dbReference type="PROSITE" id="PS50931"/>
    </source>
</evidence>
<dbReference type="SUPFAM" id="SSF46785">
    <property type="entry name" value="Winged helix' DNA-binding domain"/>
    <property type="match status" value="1"/>
</dbReference>
<gene>
    <name evidence="6" type="primary">cmpR_5</name>
    <name evidence="6" type="ORF">CODIS_31410</name>
</gene>